<feature type="domain" description="AAA+ ATPase" evidence="1">
    <location>
        <begin position="447"/>
        <end position="847"/>
    </location>
</feature>
<sequence length="1160" mass="131696">MQLHEFPYFASDLINLRSSEDLSGLRENQPVSLMPYNDGWMLQQEMEHIQVSCSAQDWPFLTSLTLRDQTRWMLAQVEKNTLQLQYLAPVEVTALDLQLGVDGLISDDLFTKQEIKENDIELAGQWLQEHFVVTSQSPEATEEHWLAIARFSNSGSGKGFQLLGKGWRADVEAEKDGRHLIRRITRHPRRDNGFSLLSGSFSFQDASATAALNSATHKATLDAALRDNGSYLELWNLYNDKEWAIALKQAETLKALRFTHAEAFEDGRTNRWRIWPKSSDAFKEFQERWRSLDIGKSEQVDLSHQAPDWAEELRTENKAEPQQENARGEIRFEEDHLVFTPASDRKKDIPRFDLPQKSADKNDKPKDGWLYLSLAGQCTIAKRRMIARQAIDSGKRMPQLKSLLEGVSIPSDRRRKIQGLTSYAKETFKGGKPTDKQLLALETALNTPDVAIIIGPPGTGKTQVIAALQRRLAEEFEEQNLSGQVLVSSFQHDAVDNALDRSQVFNLPATRVGGKKGSAEEESGFGRWVDAQAQYLNEQIDQQYQQQPLLKQLDELNASLALLRVSQYSPAQYVRQLSLLLKQLQQLEQHRVRLPSRLISEFEDYVAEQKRKAPKTSNIEHNQNTLRFIRGLRITPTSFADDGSLRADDLLRELKRQLYRFQHEDQAILEQAAQTQQADDGLLKLLEDLQNRLLDQHLPDYRPPELKQSLDDAGLKLIDQIESALDQQMQQHKQGVAWALQELANSIETDRQAALTTTEEYAMVVGATCQQAAGNKMASLKSVAGLDSSEIDFDTVVIDEAARANPLDLFIPMSMAKRRIILVGDDRQLPHMLEPDIEGQLQEEHQLTEQQLEAYRTSMFERMRSLLSKLQQQDETKRVVMLDTQFRMHPILGDFVSQQFYESIGMDKVKSDRPESDFAFEPEFLKALGNRQANYDNKVCQWIDVPASEGTSTEQDKSWIREAEAECIAAEVKALFEAEINSHSGDNRLSVGVTTFYAAQRDLILKTLANTLVDNTPLFIKSADDYEPHQRFKFAFKPKSDGTIDVEEGLRVGSVDAFQGKEFDIVLLSCVRTWHKPKPAKSLNNNEPEKLAEESHETQLNRMFGFLRLPNRMNVAMSRQRQMLICVGDAQLATNPDAEEGVPALQAFYQLCGGDHGSLR</sequence>
<protein>
    <recommendedName>
        <fullName evidence="1">AAA+ ATPase domain-containing protein</fullName>
    </recommendedName>
</protein>
<dbReference type="SUPFAM" id="SSF52540">
    <property type="entry name" value="P-loop containing nucleoside triphosphate hydrolases"/>
    <property type="match status" value="1"/>
</dbReference>
<dbReference type="PANTHER" id="PTHR10887:SF495">
    <property type="entry name" value="HELICASE SENATAXIN ISOFORM X1-RELATED"/>
    <property type="match status" value="1"/>
</dbReference>
<dbReference type="Proteomes" id="UP000254326">
    <property type="component" value="Unassembled WGS sequence"/>
</dbReference>
<evidence type="ECO:0000259" key="1">
    <source>
        <dbReference type="SMART" id="SM00382"/>
    </source>
</evidence>
<dbReference type="OrthoDB" id="9757917at2"/>
<dbReference type="InterPro" id="IPR041679">
    <property type="entry name" value="DNA2/NAM7-like_C"/>
</dbReference>
<dbReference type="EMBL" id="QKRA01000001">
    <property type="protein sequence ID" value="RDL45527.1"/>
    <property type="molecule type" value="Genomic_DNA"/>
</dbReference>
<proteinExistence type="predicted"/>
<dbReference type="InterPro" id="IPR003593">
    <property type="entry name" value="AAA+_ATPase"/>
</dbReference>
<dbReference type="CDD" id="cd17934">
    <property type="entry name" value="DEXXQc_Upf1-like"/>
    <property type="match status" value="1"/>
</dbReference>
<name>A0A370UCK1_9GAMM</name>
<gene>
    <name evidence="2" type="ORF">DN730_00280</name>
</gene>
<dbReference type="RefSeq" id="WP_115466117.1">
    <property type="nucleotide sequence ID" value="NZ_QKRA01000001.1"/>
</dbReference>
<evidence type="ECO:0000313" key="3">
    <source>
        <dbReference type="Proteomes" id="UP000254326"/>
    </source>
</evidence>
<evidence type="ECO:0000313" key="2">
    <source>
        <dbReference type="EMBL" id="RDL45527.1"/>
    </source>
</evidence>
<dbReference type="SMART" id="SM00382">
    <property type="entry name" value="AAA"/>
    <property type="match status" value="1"/>
</dbReference>
<dbReference type="GO" id="GO:0004386">
    <property type="term" value="F:helicase activity"/>
    <property type="evidence" value="ECO:0007669"/>
    <property type="project" value="InterPro"/>
</dbReference>
<reference evidence="2 3" key="1">
    <citation type="submission" date="2018-06" db="EMBL/GenBank/DDBJ databases">
        <title>Marinomonas sp. YLB-05 draft genome sequence.</title>
        <authorList>
            <person name="Yu L."/>
            <person name="Tang X."/>
        </authorList>
    </citation>
    <scope>NUCLEOTIDE SEQUENCE [LARGE SCALE GENOMIC DNA]</scope>
    <source>
        <strain evidence="2 3">YLB-05</strain>
    </source>
</reference>
<organism evidence="2 3">
    <name type="scientific">Marinomonas piezotolerans</name>
    <dbReference type="NCBI Taxonomy" id="2213058"/>
    <lineage>
        <taxon>Bacteria</taxon>
        <taxon>Pseudomonadati</taxon>
        <taxon>Pseudomonadota</taxon>
        <taxon>Gammaproteobacteria</taxon>
        <taxon>Oceanospirillales</taxon>
        <taxon>Oceanospirillaceae</taxon>
        <taxon>Marinomonas</taxon>
    </lineage>
</organism>
<dbReference type="InterPro" id="IPR041677">
    <property type="entry name" value="DNA2/NAM7_AAA_11"/>
</dbReference>
<dbReference type="InterPro" id="IPR045055">
    <property type="entry name" value="DNA2/NAM7-like"/>
</dbReference>
<comment type="caution">
    <text evidence="2">The sequence shown here is derived from an EMBL/GenBank/DDBJ whole genome shotgun (WGS) entry which is preliminary data.</text>
</comment>
<dbReference type="CDD" id="cd18808">
    <property type="entry name" value="SF1_C_Upf1"/>
    <property type="match status" value="1"/>
</dbReference>
<dbReference type="InterPro" id="IPR047187">
    <property type="entry name" value="SF1_C_Upf1"/>
</dbReference>
<accession>A0A370UCK1</accession>
<dbReference type="Gene3D" id="3.40.50.300">
    <property type="entry name" value="P-loop containing nucleotide triphosphate hydrolases"/>
    <property type="match status" value="3"/>
</dbReference>
<dbReference type="InterPro" id="IPR027417">
    <property type="entry name" value="P-loop_NTPase"/>
</dbReference>
<keyword evidence="3" id="KW-1185">Reference proteome</keyword>
<dbReference type="Pfam" id="PF13087">
    <property type="entry name" value="AAA_12"/>
    <property type="match status" value="1"/>
</dbReference>
<dbReference type="AlphaFoldDB" id="A0A370UCK1"/>
<dbReference type="Pfam" id="PF13086">
    <property type="entry name" value="AAA_11"/>
    <property type="match status" value="1"/>
</dbReference>
<dbReference type="PANTHER" id="PTHR10887">
    <property type="entry name" value="DNA2/NAM7 HELICASE FAMILY"/>
    <property type="match status" value="1"/>
</dbReference>